<feature type="compositionally biased region" description="Acidic residues" evidence="1">
    <location>
        <begin position="160"/>
        <end position="170"/>
    </location>
</feature>
<evidence type="ECO:0000256" key="1">
    <source>
        <dbReference type="SAM" id="MobiDB-lite"/>
    </source>
</evidence>
<gene>
    <name evidence="2" type="ORF">MBM_08544</name>
</gene>
<dbReference type="EMBL" id="JH921451">
    <property type="protein sequence ID" value="EKD13101.1"/>
    <property type="molecule type" value="Genomic_DNA"/>
</dbReference>
<reference evidence="2 3" key="1">
    <citation type="journal article" date="2012" name="BMC Genomics">
        <title>Sequencing the genome of Marssonina brunnea reveals fungus-poplar co-evolution.</title>
        <authorList>
            <person name="Zhu S."/>
            <person name="Cao Y.-Z."/>
            <person name="Jiang C."/>
            <person name="Tan B.-Y."/>
            <person name="Wang Z."/>
            <person name="Feng S."/>
            <person name="Zhang L."/>
            <person name="Su X.-H."/>
            <person name="Brejova B."/>
            <person name="Vinar T."/>
            <person name="Xu M."/>
            <person name="Wang M.-X."/>
            <person name="Zhang S.-G."/>
            <person name="Huang M.-R."/>
            <person name="Wu R."/>
            <person name="Zhou Y."/>
        </authorList>
    </citation>
    <scope>NUCLEOTIDE SEQUENCE [LARGE SCALE GENOMIC DNA]</scope>
    <source>
        <strain evidence="2 3">MB_m1</strain>
    </source>
</reference>
<dbReference type="Proteomes" id="UP000006753">
    <property type="component" value="Unassembled WGS sequence"/>
</dbReference>
<dbReference type="InParanoid" id="K1WJT4"/>
<dbReference type="AlphaFoldDB" id="K1WJT4"/>
<evidence type="ECO:0000313" key="3">
    <source>
        <dbReference type="Proteomes" id="UP000006753"/>
    </source>
</evidence>
<proteinExistence type="predicted"/>
<dbReference type="HOGENOM" id="CLU_589357_0_0_1"/>
<dbReference type="RefSeq" id="XP_007296433.1">
    <property type="nucleotide sequence ID" value="XM_007296371.1"/>
</dbReference>
<name>K1WJT4_MARBU</name>
<evidence type="ECO:0000313" key="2">
    <source>
        <dbReference type="EMBL" id="EKD13101.1"/>
    </source>
</evidence>
<keyword evidence="3" id="KW-1185">Reference proteome</keyword>
<feature type="region of interest" description="Disordered" evidence="1">
    <location>
        <begin position="152"/>
        <end position="218"/>
    </location>
</feature>
<feature type="compositionally biased region" description="Low complexity" evidence="1">
    <location>
        <begin position="57"/>
        <end position="80"/>
    </location>
</feature>
<dbReference type="KEGG" id="mbe:MBM_08544"/>
<feature type="region of interest" description="Disordered" evidence="1">
    <location>
        <begin position="57"/>
        <end position="119"/>
    </location>
</feature>
<accession>K1WJT4</accession>
<protein>
    <submittedName>
        <fullName evidence="2">Uncharacterized protein</fullName>
    </submittedName>
</protein>
<organism evidence="2 3">
    <name type="scientific">Marssonina brunnea f. sp. multigermtubi (strain MB_m1)</name>
    <name type="common">Marssonina leaf spot fungus</name>
    <dbReference type="NCBI Taxonomy" id="1072389"/>
    <lineage>
        <taxon>Eukaryota</taxon>
        <taxon>Fungi</taxon>
        <taxon>Dikarya</taxon>
        <taxon>Ascomycota</taxon>
        <taxon>Pezizomycotina</taxon>
        <taxon>Leotiomycetes</taxon>
        <taxon>Helotiales</taxon>
        <taxon>Drepanopezizaceae</taxon>
        <taxon>Drepanopeziza</taxon>
    </lineage>
</organism>
<feature type="region of interest" description="Disordered" evidence="1">
    <location>
        <begin position="396"/>
        <end position="430"/>
    </location>
</feature>
<dbReference type="GeneID" id="18764479"/>
<sequence length="464" mass="50175">MDNANLTHRTRARLQEWDSAFYSGDSAGTEDVLKRSDLDANADAAASAASASASASAASASASAASASASAASASSSSSAQPSGSPERETADSQEPDSTLGSIPASRDEEGSTSVITTTPGHFDFSRLDYYLHIIAQHRAFIARIRGADAGEASHANDPLQDEPAAEDADLERPAPTSHQATLSHSPFVPGAPGFSRMEPSAAVRRPPLDEEDSEEEFPMRANVVHCWDDWREPALQREREQRARMAAAVYETAESEVERTPQRAYAESVLSDGSSGTTAVEETDLWSWHSGPLSDLDVPAAPMQREPFRSSDWYPVLSVSVEEIAGEYSDSISSIDLEEYDRGIITVHPRLFSSNLESSPRARVRTVRRRLVHSSTGLRSPITEMAYMELDSGDEADVEEDCNDVPQSESGGSPGGGGQSSSQSGEVGGGYRLFEMARAGIFRRNRRPPRRRERYWLRSDVTG</sequence>
<dbReference type="OrthoDB" id="10469208at2759"/>